<dbReference type="CDD" id="cd01221">
    <property type="entry name" value="PH_ephexin"/>
    <property type="match status" value="1"/>
</dbReference>
<dbReference type="InterPro" id="IPR001452">
    <property type="entry name" value="SH3_domain"/>
</dbReference>
<feature type="region of interest" description="Disordered" evidence="3">
    <location>
        <begin position="1"/>
        <end position="20"/>
    </location>
</feature>
<dbReference type="OrthoDB" id="27593at2759"/>
<dbReference type="CDD" id="cd11793">
    <property type="entry name" value="SH3_ephexin1_like"/>
    <property type="match status" value="1"/>
</dbReference>
<dbReference type="Gene3D" id="1.20.900.10">
    <property type="entry name" value="Dbl homology (DH) domain"/>
    <property type="match status" value="1"/>
</dbReference>
<feature type="region of interest" description="Disordered" evidence="3">
    <location>
        <begin position="39"/>
        <end position="105"/>
    </location>
</feature>
<evidence type="ECO:0000256" key="3">
    <source>
        <dbReference type="SAM" id="MobiDB-lite"/>
    </source>
</evidence>
<dbReference type="PROSITE" id="PS50003">
    <property type="entry name" value="PH_DOMAIN"/>
    <property type="match status" value="1"/>
</dbReference>
<dbReference type="SMART" id="SM00326">
    <property type="entry name" value="SH3"/>
    <property type="match status" value="1"/>
</dbReference>
<dbReference type="SUPFAM" id="SSF50729">
    <property type="entry name" value="PH domain-like"/>
    <property type="match status" value="1"/>
</dbReference>
<comment type="caution">
    <text evidence="7">The sequence shown here is derived from an EMBL/GenBank/DDBJ whole genome shotgun (WGS) entry which is preliminary data.</text>
</comment>
<protein>
    <submittedName>
        <fullName evidence="7">Uncharacterized protein</fullName>
    </submittedName>
</protein>
<feature type="compositionally biased region" description="Pro residues" evidence="3">
    <location>
        <begin position="51"/>
        <end position="62"/>
    </location>
</feature>
<dbReference type="GO" id="GO:0005085">
    <property type="term" value="F:guanyl-nucleotide exchange factor activity"/>
    <property type="evidence" value="ECO:0007669"/>
    <property type="project" value="InterPro"/>
</dbReference>
<feature type="domain" description="SH3" evidence="4">
    <location>
        <begin position="770"/>
        <end position="831"/>
    </location>
</feature>
<dbReference type="InterPro" id="IPR047270">
    <property type="entry name" value="PH_ephexin"/>
</dbReference>
<dbReference type="Gene3D" id="2.30.29.30">
    <property type="entry name" value="Pleckstrin-homology domain (PH domain)/Phosphotyrosine-binding domain (PTB)"/>
    <property type="match status" value="1"/>
</dbReference>
<sequence>MPFDIVKKRHKGSAEKERFTSKHCWRIGTRHLNLMGMGTEETRPAPLARPSLPPKPQVPPKPQPRDARWRRATDVILRQAVAEEGDPSRGKQRAKHKSLPSLPNVQSRCLSVAKNGSPLAQPAGLLDPSLRVKPLPVPKPHLQKSPPQMDGKPLPADHTVRRASSAKTLQSPDSSESDGRLCSSSSESEAGSPFSEARLGCAPFCPCTCHYSSAPQTREGQLGKRVTPKTSADSLPAVSLLSPGLEDDPHLDYWHVTCPRPPGQSGRSPPNIPVPARPLPKEPEPLSHLLGKKEETDVGEGIYMDIDMSPSEVDDHCSPYVVCQGNPGHPVSPIDVRSTGHPAYSKIRKPLPHTGQAFSTARVTPQTIPPCMGQEVKTVPVLAGDTQDTRQFPQNVIRGTSNRGRRTSLKPFWQERSIVLESGVLSQLSKQQLLLQESMYEVVTTEQSYLQSLGVAVDLFMESPALKLALAPRDRKSLFSSIGRIREISQNFLDAMRVELEDNLFCDMCEVIQLHASRHFAAYVDYIRNMPYQEQTLHNLGKENPQIEEILRQLQEDPRCHRLPLKSFLVLPFQRITRLKILVETILKRTDPGSEDQVSAERALREVSKVVEACNHEVGRMKQMEELVLIANKTEFECKALPLVSSSRWLVRQGELVQLTDKENIFGQRKVLPIYLFLFNDLLLVAIKKGLDRFVVQDHVHRSLIEISDGVEEGEMDWEPEKTFLLALLKNHRGTTSQRLLRASSQAEKTSWLEALRPRGGGKDEVYEEWDCPQVQCTEAYSAQQPGELSLMLGDVLNVIQKTTDGFLEGRRLVDGERGWFPKSYVKELTNEHVQRRHLRQRYHVLQAANRVLSRRCMSRERHASTCFR</sequence>
<proteinExistence type="predicted"/>
<dbReference type="InterPro" id="IPR035899">
    <property type="entry name" value="DBL_dom_sf"/>
</dbReference>
<dbReference type="Gene3D" id="2.30.30.40">
    <property type="entry name" value="SH3 Domains"/>
    <property type="match status" value="1"/>
</dbReference>
<feature type="compositionally biased region" description="Low complexity" evidence="3">
    <location>
        <begin position="180"/>
        <end position="193"/>
    </location>
</feature>
<dbReference type="InterPro" id="IPR001849">
    <property type="entry name" value="PH_domain"/>
</dbReference>
<evidence type="ECO:0000256" key="1">
    <source>
        <dbReference type="ARBA" id="ARBA00022443"/>
    </source>
</evidence>
<dbReference type="InterPro" id="IPR000219">
    <property type="entry name" value="DH_dom"/>
</dbReference>
<dbReference type="InterPro" id="IPR047271">
    <property type="entry name" value="Ephexin-like"/>
</dbReference>
<dbReference type="Pfam" id="PF00621">
    <property type="entry name" value="RhoGEF"/>
    <property type="match status" value="1"/>
</dbReference>
<dbReference type="InterPro" id="IPR011993">
    <property type="entry name" value="PH-like_dom_sf"/>
</dbReference>
<evidence type="ECO:0000259" key="5">
    <source>
        <dbReference type="PROSITE" id="PS50003"/>
    </source>
</evidence>
<dbReference type="SUPFAM" id="SSF48065">
    <property type="entry name" value="DBL homology domain (DH-domain)"/>
    <property type="match status" value="1"/>
</dbReference>
<evidence type="ECO:0000259" key="6">
    <source>
        <dbReference type="PROSITE" id="PS50010"/>
    </source>
</evidence>
<keyword evidence="1 2" id="KW-0728">SH3 domain</keyword>
<evidence type="ECO:0000313" key="8">
    <source>
        <dbReference type="Proteomes" id="UP000829720"/>
    </source>
</evidence>
<dbReference type="SUPFAM" id="SSF50044">
    <property type="entry name" value="SH3-domain"/>
    <property type="match status" value="1"/>
</dbReference>
<feature type="region of interest" description="Disordered" evidence="3">
    <location>
        <begin position="120"/>
        <end position="193"/>
    </location>
</feature>
<gene>
    <name evidence="7" type="ORF">AGOR_G00177960</name>
</gene>
<evidence type="ECO:0000256" key="2">
    <source>
        <dbReference type="PROSITE-ProRule" id="PRU00192"/>
    </source>
</evidence>
<feature type="domain" description="DH" evidence="6">
    <location>
        <begin position="434"/>
        <end position="617"/>
    </location>
</feature>
<dbReference type="PROSITE" id="PS50010">
    <property type="entry name" value="DH_2"/>
    <property type="match status" value="1"/>
</dbReference>
<dbReference type="SMART" id="SM00325">
    <property type="entry name" value="RhoGEF"/>
    <property type="match status" value="1"/>
</dbReference>
<feature type="domain" description="PH" evidence="5">
    <location>
        <begin position="649"/>
        <end position="761"/>
    </location>
</feature>
<dbReference type="PANTHER" id="PTHR12845:SF10">
    <property type="entry name" value="EPHEXIN-1-LIKE"/>
    <property type="match status" value="1"/>
</dbReference>
<dbReference type="PROSITE" id="PS50002">
    <property type="entry name" value="SH3"/>
    <property type="match status" value="1"/>
</dbReference>
<dbReference type="EMBL" id="JAERUA010000016">
    <property type="protein sequence ID" value="KAI1889319.1"/>
    <property type="molecule type" value="Genomic_DNA"/>
</dbReference>
<dbReference type="InterPro" id="IPR036028">
    <property type="entry name" value="SH3-like_dom_sf"/>
</dbReference>
<organism evidence="7 8">
    <name type="scientific">Albula goreensis</name>
    <dbReference type="NCBI Taxonomy" id="1534307"/>
    <lineage>
        <taxon>Eukaryota</taxon>
        <taxon>Metazoa</taxon>
        <taxon>Chordata</taxon>
        <taxon>Craniata</taxon>
        <taxon>Vertebrata</taxon>
        <taxon>Euteleostomi</taxon>
        <taxon>Actinopterygii</taxon>
        <taxon>Neopterygii</taxon>
        <taxon>Teleostei</taxon>
        <taxon>Albuliformes</taxon>
        <taxon>Albulidae</taxon>
        <taxon>Albula</taxon>
    </lineage>
</organism>
<dbReference type="PANTHER" id="PTHR12845">
    <property type="entry name" value="GUANINE NUCLEOTIDE EXCHANGE FACTOR"/>
    <property type="match status" value="1"/>
</dbReference>
<dbReference type="Pfam" id="PF14604">
    <property type="entry name" value="SH3_9"/>
    <property type="match status" value="1"/>
</dbReference>
<feature type="region of interest" description="Disordered" evidence="3">
    <location>
        <begin position="215"/>
        <end position="287"/>
    </location>
</feature>
<dbReference type="Proteomes" id="UP000829720">
    <property type="component" value="Unassembled WGS sequence"/>
</dbReference>
<evidence type="ECO:0000259" key="4">
    <source>
        <dbReference type="PROSITE" id="PS50002"/>
    </source>
</evidence>
<accession>A0A8T3CVF4</accession>
<dbReference type="CDD" id="cd00160">
    <property type="entry name" value="RhoGEF"/>
    <property type="match status" value="1"/>
</dbReference>
<name>A0A8T3CVF4_9TELE</name>
<reference evidence="7" key="1">
    <citation type="submission" date="2021-01" db="EMBL/GenBank/DDBJ databases">
        <authorList>
            <person name="Zahm M."/>
            <person name="Roques C."/>
            <person name="Cabau C."/>
            <person name="Klopp C."/>
            <person name="Donnadieu C."/>
            <person name="Jouanno E."/>
            <person name="Lampietro C."/>
            <person name="Louis A."/>
            <person name="Herpin A."/>
            <person name="Echchiki A."/>
            <person name="Berthelot C."/>
            <person name="Parey E."/>
            <person name="Roest-Crollius H."/>
            <person name="Braasch I."/>
            <person name="Postlethwait J."/>
            <person name="Bobe J."/>
            <person name="Montfort J."/>
            <person name="Bouchez O."/>
            <person name="Begum T."/>
            <person name="Mejri S."/>
            <person name="Adams A."/>
            <person name="Chen W.-J."/>
            <person name="Guiguen Y."/>
        </authorList>
    </citation>
    <scope>NUCLEOTIDE SEQUENCE</scope>
    <source>
        <tissue evidence="7">Blood</tissue>
    </source>
</reference>
<feature type="compositionally biased region" description="Basic and acidic residues" evidence="3">
    <location>
        <begin position="63"/>
        <end position="73"/>
    </location>
</feature>
<keyword evidence="8" id="KW-1185">Reference proteome</keyword>
<dbReference type="AlphaFoldDB" id="A0A8T3CVF4"/>
<evidence type="ECO:0000313" key="7">
    <source>
        <dbReference type="EMBL" id="KAI1889319.1"/>
    </source>
</evidence>